<evidence type="ECO:0000256" key="1">
    <source>
        <dbReference type="SAM" id="MobiDB-lite"/>
    </source>
</evidence>
<sequence>MHANSVKSLHRERKLSPSFSSSFSSISFLSSYHENEAHYHGQDDLDS</sequence>
<comment type="caution">
    <text evidence="2">The sequence shown here is derived from an EMBL/GenBank/DDBJ whole genome shotgun (WGS) entry which is preliminary data.</text>
</comment>
<keyword evidence="3" id="KW-1185">Reference proteome</keyword>
<gene>
    <name evidence="2" type="ORF">CSUI_008924</name>
</gene>
<dbReference type="EMBL" id="MIGC01005143">
    <property type="protein sequence ID" value="PHJ17257.1"/>
    <property type="molecule type" value="Genomic_DNA"/>
</dbReference>
<dbReference type="VEuPathDB" id="ToxoDB:CSUI_008924"/>
<name>A0A2C6KI76_9APIC</name>
<dbReference type="Proteomes" id="UP000221165">
    <property type="component" value="Unassembled WGS sequence"/>
</dbReference>
<protein>
    <submittedName>
        <fullName evidence="2">Uncharacterized protein</fullName>
    </submittedName>
</protein>
<evidence type="ECO:0000313" key="2">
    <source>
        <dbReference type="EMBL" id="PHJ17257.1"/>
    </source>
</evidence>
<evidence type="ECO:0000313" key="3">
    <source>
        <dbReference type="Proteomes" id="UP000221165"/>
    </source>
</evidence>
<proteinExistence type="predicted"/>
<dbReference type="AlphaFoldDB" id="A0A2C6KI76"/>
<accession>A0A2C6KI76</accession>
<feature type="region of interest" description="Disordered" evidence="1">
    <location>
        <begin position="1"/>
        <end position="23"/>
    </location>
</feature>
<dbReference type="RefSeq" id="XP_067918982.1">
    <property type="nucleotide sequence ID" value="XM_068069043.1"/>
</dbReference>
<organism evidence="2 3">
    <name type="scientific">Cystoisospora suis</name>
    <dbReference type="NCBI Taxonomy" id="483139"/>
    <lineage>
        <taxon>Eukaryota</taxon>
        <taxon>Sar</taxon>
        <taxon>Alveolata</taxon>
        <taxon>Apicomplexa</taxon>
        <taxon>Conoidasida</taxon>
        <taxon>Coccidia</taxon>
        <taxon>Eucoccidiorida</taxon>
        <taxon>Eimeriorina</taxon>
        <taxon>Sarcocystidae</taxon>
        <taxon>Cystoisospora</taxon>
    </lineage>
</organism>
<dbReference type="GeneID" id="94432254"/>
<reference evidence="2 3" key="1">
    <citation type="journal article" date="2017" name="Int. J. Parasitol.">
        <title>The genome of the protozoan parasite Cystoisospora suis and a reverse vaccinology approach to identify vaccine candidates.</title>
        <authorList>
            <person name="Palmieri N."/>
            <person name="Shrestha A."/>
            <person name="Ruttkowski B."/>
            <person name="Beck T."/>
            <person name="Vogl C."/>
            <person name="Tomley F."/>
            <person name="Blake D.P."/>
            <person name="Joachim A."/>
        </authorList>
    </citation>
    <scope>NUCLEOTIDE SEQUENCE [LARGE SCALE GENOMIC DNA]</scope>
    <source>
        <strain evidence="2 3">Wien I</strain>
    </source>
</reference>